<dbReference type="AlphaFoldDB" id="D8U3F1"/>
<dbReference type="FunFam" id="1.10.510.10:FF:000624">
    <property type="entry name" value="Mitogen-activated protein kinase"/>
    <property type="match status" value="1"/>
</dbReference>
<keyword evidence="12" id="KW-1185">Reference proteome</keyword>
<organism evidence="12">
    <name type="scientific">Volvox carteri f. nagariensis</name>
    <dbReference type="NCBI Taxonomy" id="3068"/>
    <lineage>
        <taxon>Eukaryota</taxon>
        <taxon>Viridiplantae</taxon>
        <taxon>Chlorophyta</taxon>
        <taxon>core chlorophytes</taxon>
        <taxon>Chlorophyceae</taxon>
        <taxon>CS clade</taxon>
        <taxon>Chlamydomonadales</taxon>
        <taxon>Volvocaceae</taxon>
        <taxon>Volvox</taxon>
    </lineage>
</organism>
<dbReference type="EMBL" id="GL378355">
    <property type="protein sequence ID" value="EFJ45742.1"/>
    <property type="molecule type" value="Genomic_DNA"/>
</dbReference>
<reference evidence="11 12" key="1">
    <citation type="journal article" date="2010" name="Science">
        <title>Genomic analysis of organismal complexity in the multicellular green alga Volvox carteri.</title>
        <authorList>
            <person name="Prochnik S.E."/>
            <person name="Umen J."/>
            <person name="Nedelcu A.M."/>
            <person name="Hallmann A."/>
            <person name="Miller S.M."/>
            <person name="Nishii I."/>
            <person name="Ferris P."/>
            <person name="Kuo A."/>
            <person name="Mitros T."/>
            <person name="Fritz-Laylin L.K."/>
            <person name="Hellsten U."/>
            <person name="Chapman J."/>
            <person name="Simakov O."/>
            <person name="Rensing S.A."/>
            <person name="Terry A."/>
            <person name="Pangilinan J."/>
            <person name="Kapitonov V."/>
            <person name="Jurka J."/>
            <person name="Salamov A."/>
            <person name="Shapiro H."/>
            <person name="Schmutz J."/>
            <person name="Grimwood J."/>
            <person name="Lindquist E."/>
            <person name="Lucas S."/>
            <person name="Grigoriev I.V."/>
            <person name="Schmitt R."/>
            <person name="Kirk D."/>
            <person name="Rokhsar D.S."/>
        </authorList>
    </citation>
    <scope>NUCLEOTIDE SEQUENCE [LARGE SCALE GENOMIC DNA]</scope>
    <source>
        <strain evidence="12">f. Nagariensis / Eve</strain>
    </source>
</reference>
<evidence type="ECO:0000256" key="7">
    <source>
        <dbReference type="ARBA" id="ARBA00022840"/>
    </source>
</evidence>
<dbReference type="GO" id="GO:0004693">
    <property type="term" value="F:cyclin-dependent protein serine/threonine kinase activity"/>
    <property type="evidence" value="ECO:0007669"/>
    <property type="project" value="TreeGrafter"/>
</dbReference>
<accession>D8U3F1</accession>
<dbReference type="eggNOG" id="KOG0659">
    <property type="taxonomic scope" value="Eukaryota"/>
</dbReference>
<dbReference type="Gene3D" id="3.30.200.20">
    <property type="entry name" value="Phosphorylase Kinase, domain 1"/>
    <property type="match status" value="1"/>
</dbReference>
<evidence type="ECO:0000256" key="4">
    <source>
        <dbReference type="ARBA" id="ARBA00022679"/>
    </source>
</evidence>
<feature type="binding site" evidence="8">
    <location>
        <position position="28"/>
    </location>
    <ligand>
        <name>ATP</name>
        <dbReference type="ChEBI" id="CHEBI:30616"/>
    </ligand>
</feature>
<dbReference type="InterPro" id="IPR011009">
    <property type="entry name" value="Kinase-like_dom_sf"/>
</dbReference>
<dbReference type="PROSITE" id="PS50011">
    <property type="entry name" value="PROTEIN_KINASE_DOM"/>
    <property type="match status" value="1"/>
</dbReference>
<dbReference type="GeneID" id="9622150"/>
<dbReference type="GO" id="GO:0070985">
    <property type="term" value="C:transcription factor TFIIK complex"/>
    <property type="evidence" value="ECO:0007669"/>
    <property type="project" value="TreeGrafter"/>
</dbReference>
<evidence type="ECO:0000256" key="8">
    <source>
        <dbReference type="PROSITE-ProRule" id="PRU10141"/>
    </source>
</evidence>
<evidence type="ECO:0000256" key="6">
    <source>
        <dbReference type="ARBA" id="ARBA00022777"/>
    </source>
</evidence>
<dbReference type="InterPro" id="IPR008271">
    <property type="entry name" value="Ser/Thr_kinase_AS"/>
</dbReference>
<protein>
    <recommendedName>
        <fullName evidence="2">[RNA-polymerase]-subunit kinase</fullName>
        <ecNumber evidence="2">2.7.11.23</ecNumber>
    </recommendedName>
</protein>
<dbReference type="GO" id="GO:0005524">
    <property type="term" value="F:ATP binding"/>
    <property type="evidence" value="ECO:0007669"/>
    <property type="project" value="UniProtKB-UniRule"/>
</dbReference>
<evidence type="ECO:0000256" key="1">
    <source>
        <dbReference type="ARBA" id="ARBA00006485"/>
    </source>
</evidence>
<keyword evidence="4" id="KW-0808">Transferase</keyword>
<dbReference type="GO" id="GO:0008353">
    <property type="term" value="F:RNA polymerase II CTD heptapeptide repeat kinase activity"/>
    <property type="evidence" value="ECO:0007669"/>
    <property type="project" value="UniProtKB-EC"/>
</dbReference>
<evidence type="ECO:0000256" key="5">
    <source>
        <dbReference type="ARBA" id="ARBA00022741"/>
    </source>
</evidence>
<evidence type="ECO:0000259" key="10">
    <source>
        <dbReference type="PROSITE" id="PS50011"/>
    </source>
</evidence>
<dbReference type="GO" id="GO:0005737">
    <property type="term" value="C:cytoplasm"/>
    <property type="evidence" value="ECO:0007669"/>
    <property type="project" value="TreeGrafter"/>
</dbReference>
<dbReference type="STRING" id="3068.D8U3F1"/>
<keyword evidence="3 9" id="KW-0723">Serine/threonine-protein kinase</keyword>
<dbReference type="RefSeq" id="XP_002953143.1">
    <property type="nucleotide sequence ID" value="XM_002953097.1"/>
</dbReference>
<evidence type="ECO:0000256" key="3">
    <source>
        <dbReference type="ARBA" id="ARBA00022527"/>
    </source>
</evidence>
<evidence type="ECO:0000313" key="12">
    <source>
        <dbReference type="Proteomes" id="UP000001058"/>
    </source>
</evidence>
<dbReference type="InParanoid" id="D8U3F1"/>
<dbReference type="PANTHER" id="PTHR24056:SF0">
    <property type="entry name" value="CYCLIN-DEPENDENT KINASE 7"/>
    <property type="match status" value="1"/>
</dbReference>
<dbReference type="KEGG" id="vcn:VOLCADRAFT_31465"/>
<feature type="non-terminal residue" evidence="11">
    <location>
        <position position="306"/>
    </location>
</feature>
<name>D8U3F1_VOLCA</name>
<dbReference type="GO" id="GO:0045944">
    <property type="term" value="P:positive regulation of transcription by RNA polymerase II"/>
    <property type="evidence" value="ECO:0007669"/>
    <property type="project" value="TreeGrafter"/>
</dbReference>
<dbReference type="Gene3D" id="1.10.510.10">
    <property type="entry name" value="Transferase(Phosphotransferase) domain 1"/>
    <property type="match status" value="1"/>
</dbReference>
<keyword evidence="7 8" id="KW-0067">ATP-binding</keyword>
<dbReference type="InterPro" id="IPR050108">
    <property type="entry name" value="CDK"/>
</dbReference>
<evidence type="ECO:0000256" key="2">
    <source>
        <dbReference type="ARBA" id="ARBA00012409"/>
    </source>
</evidence>
<dbReference type="PROSITE" id="PS00107">
    <property type="entry name" value="PROTEIN_KINASE_ATP"/>
    <property type="match status" value="1"/>
</dbReference>
<gene>
    <name evidence="11" type="ORF">VOLCADRAFT_31465</name>
</gene>
<dbReference type="InterPro" id="IPR017441">
    <property type="entry name" value="Protein_kinase_ATP_BS"/>
</dbReference>
<keyword evidence="5 8" id="KW-0547">Nucleotide-binding</keyword>
<dbReference type="Pfam" id="PF00069">
    <property type="entry name" value="Pkinase"/>
    <property type="match status" value="1"/>
</dbReference>
<dbReference type="OrthoDB" id="1732493at2759"/>
<dbReference type="SMART" id="SM00220">
    <property type="entry name" value="S_TKc"/>
    <property type="match status" value="1"/>
</dbReference>
<feature type="non-terminal residue" evidence="11">
    <location>
        <position position="1"/>
    </location>
</feature>
<proteinExistence type="inferred from homology"/>
<comment type="similarity">
    <text evidence="1">Belongs to the protein kinase superfamily. CMGC Ser/Thr protein kinase family. CDC2/CDKX subfamily.</text>
</comment>
<feature type="domain" description="Protein kinase" evidence="10">
    <location>
        <begin position="1"/>
        <end position="293"/>
    </location>
</feature>
<dbReference type="EC" id="2.7.11.23" evidence="2"/>
<evidence type="ECO:0000256" key="9">
    <source>
        <dbReference type="RuleBase" id="RU000304"/>
    </source>
</evidence>
<dbReference type="SUPFAM" id="SSF56112">
    <property type="entry name" value="Protein kinase-like (PK-like)"/>
    <property type="match status" value="1"/>
</dbReference>
<keyword evidence="6" id="KW-0418">Kinase</keyword>
<dbReference type="PANTHER" id="PTHR24056">
    <property type="entry name" value="CELL DIVISION PROTEIN KINASE"/>
    <property type="match status" value="1"/>
</dbReference>
<dbReference type="InterPro" id="IPR000719">
    <property type="entry name" value="Prot_kinase_dom"/>
</dbReference>
<dbReference type="Proteomes" id="UP000001058">
    <property type="component" value="Unassembled WGS sequence"/>
</dbReference>
<sequence length="306" mass="33486">KRKVLGGGTYATVYVARCKRTGQQVALKKLRRMAPPASGGVLQAAMREIKVLQELRHPHIVRLRETFQHKDTLVLVFDYAAGGDLELLLYGSSTGAAGAPGGTGDRGAAHMKALLEALSYCHEQGVLHRDVKPNNLLLGDQGQLILADFGLARYLPLEAAGEEDGDDDDDDDDGWYRPPELLYGCRTYGTCIDVWAAGCVFAEMMLRRVWFKGNSDVEQLRLIFEVLGTPSEATWPGVTSLPNYLKFTPMAPKDLATIFPDATPDALDLLRQLTCLCPRERPTARQALAHPYFTADPPPAPAGELP</sequence>
<evidence type="ECO:0000313" key="11">
    <source>
        <dbReference type="EMBL" id="EFJ45742.1"/>
    </source>
</evidence>
<dbReference type="PROSITE" id="PS00108">
    <property type="entry name" value="PROTEIN_KINASE_ST"/>
    <property type="match status" value="1"/>
</dbReference>